<keyword evidence="4" id="KW-1185">Reference proteome</keyword>
<dbReference type="SUPFAM" id="SSF52467">
    <property type="entry name" value="DHS-like NAD/FAD-binding domain"/>
    <property type="match status" value="1"/>
</dbReference>
<dbReference type="Proteomes" id="UP001265301">
    <property type="component" value="Unassembled WGS sequence"/>
</dbReference>
<protein>
    <submittedName>
        <fullName evidence="3">Electron transfer flavoprotein subunit alpha/FixB family protein</fullName>
    </submittedName>
</protein>
<dbReference type="InterPro" id="IPR014730">
    <property type="entry name" value="ETF_a/b_N"/>
</dbReference>
<dbReference type="Gene3D" id="3.40.50.1220">
    <property type="entry name" value="TPP-binding domain"/>
    <property type="match status" value="1"/>
</dbReference>
<proteinExistence type="inferred from homology"/>
<feature type="domain" description="Electron transfer flavoprotein alpha/beta-subunit N-terminal" evidence="2">
    <location>
        <begin position="4"/>
        <end position="179"/>
    </location>
</feature>
<comment type="caution">
    <text evidence="3">The sequence shown here is derived from an EMBL/GenBank/DDBJ whole genome shotgun (WGS) entry which is preliminary data.</text>
</comment>
<dbReference type="PIRSF" id="PIRSF000089">
    <property type="entry name" value="Electra_flavoP_a"/>
    <property type="match status" value="1"/>
</dbReference>
<evidence type="ECO:0000313" key="3">
    <source>
        <dbReference type="EMBL" id="MDT2827123.1"/>
    </source>
</evidence>
<dbReference type="PANTHER" id="PTHR43153">
    <property type="entry name" value="ELECTRON TRANSFER FLAVOPROTEIN ALPHA"/>
    <property type="match status" value="1"/>
</dbReference>
<comment type="similarity">
    <text evidence="1">Belongs to the ETF alpha-subunit/FixB family.</text>
</comment>
<evidence type="ECO:0000313" key="4">
    <source>
        <dbReference type="Proteomes" id="UP001265301"/>
    </source>
</evidence>
<organism evidence="3 4">
    <name type="scientific">Enterococcus viikkiensis</name>
    <dbReference type="NCBI Taxonomy" id="930854"/>
    <lineage>
        <taxon>Bacteria</taxon>
        <taxon>Bacillati</taxon>
        <taxon>Bacillota</taxon>
        <taxon>Bacilli</taxon>
        <taxon>Lactobacillales</taxon>
        <taxon>Enterococcaceae</taxon>
        <taxon>Enterococcus</taxon>
    </lineage>
</organism>
<dbReference type="InterPro" id="IPR014731">
    <property type="entry name" value="ETF_asu_C"/>
</dbReference>
<dbReference type="InterPro" id="IPR014729">
    <property type="entry name" value="Rossmann-like_a/b/a_fold"/>
</dbReference>
<reference evidence="3 4" key="1">
    <citation type="submission" date="2023-03" db="EMBL/GenBank/DDBJ databases">
        <authorList>
            <person name="Shen W."/>
            <person name="Cai J."/>
        </authorList>
    </citation>
    <scope>NUCLEOTIDE SEQUENCE [LARGE SCALE GENOMIC DNA]</scope>
    <source>
        <strain evidence="3 4">B101</strain>
    </source>
</reference>
<dbReference type="InterPro" id="IPR001308">
    <property type="entry name" value="ETF_a/FixB"/>
</dbReference>
<dbReference type="SMART" id="SM00893">
    <property type="entry name" value="ETF"/>
    <property type="match status" value="1"/>
</dbReference>
<name>A0ABU3FN65_9ENTE</name>
<dbReference type="EMBL" id="JARQBN010000001">
    <property type="protein sequence ID" value="MDT2827123.1"/>
    <property type="molecule type" value="Genomic_DNA"/>
</dbReference>
<dbReference type="Pfam" id="PF00766">
    <property type="entry name" value="ETF_alpha"/>
    <property type="match status" value="1"/>
</dbReference>
<evidence type="ECO:0000259" key="2">
    <source>
        <dbReference type="SMART" id="SM00893"/>
    </source>
</evidence>
<dbReference type="Pfam" id="PF01012">
    <property type="entry name" value="ETF"/>
    <property type="match status" value="1"/>
</dbReference>
<dbReference type="Gene3D" id="3.40.50.620">
    <property type="entry name" value="HUPs"/>
    <property type="match status" value="1"/>
</dbReference>
<gene>
    <name evidence="3" type="ORF">P7H59_01505</name>
</gene>
<dbReference type="PANTHER" id="PTHR43153:SF1">
    <property type="entry name" value="ELECTRON TRANSFER FLAVOPROTEIN SUBUNIT ALPHA, MITOCHONDRIAL"/>
    <property type="match status" value="1"/>
</dbReference>
<dbReference type="InterPro" id="IPR029035">
    <property type="entry name" value="DHS-like_NAD/FAD-binding_dom"/>
</dbReference>
<dbReference type="SUPFAM" id="SSF52402">
    <property type="entry name" value="Adenine nucleotide alpha hydrolases-like"/>
    <property type="match status" value="1"/>
</dbReference>
<sequence length="313" mass="34093">MFKALILIDNEAVDYSLDLIEVIHRLVGDETACIYGLKINSKQNVRGLDVVIQIDTPGIQTKDSRVMTDIIEEVHQQYQFDSIIILATEFGRMVAPRLAMRLQVGLVADITDIVVDKQGRKLVRPAFSGNIMASIVCESSPIMASVHPNVFHRKPSEKEPEVIEFIPNKLKASTIEVLEVLTSDENGIDIREAEVIVSAGAGFTQPIAELQPLANQLAGAVAVSKQLVDKKKAPRKIQVGQSGKTVSPKLYLALGIYGSTQHIEGLKNVKDIISVNTDLGAPMNYLANMVVHGDAATFAEKLKNKLEGSSQNG</sequence>
<dbReference type="RefSeq" id="WP_311818351.1">
    <property type="nucleotide sequence ID" value="NZ_JARQBN010000001.1"/>
</dbReference>
<evidence type="ECO:0000256" key="1">
    <source>
        <dbReference type="ARBA" id="ARBA00005817"/>
    </source>
</evidence>
<accession>A0ABU3FN65</accession>